<gene>
    <name evidence="2" type="ORF">CAP_7285</name>
</gene>
<feature type="region of interest" description="Disordered" evidence="1">
    <location>
        <begin position="1"/>
        <end position="40"/>
    </location>
</feature>
<feature type="compositionally biased region" description="Acidic residues" evidence="1">
    <location>
        <begin position="7"/>
        <end position="30"/>
    </location>
</feature>
<dbReference type="EMBL" id="ASRX01000062">
    <property type="protein sequence ID" value="EYF02356.1"/>
    <property type="molecule type" value="Genomic_DNA"/>
</dbReference>
<evidence type="ECO:0000313" key="3">
    <source>
        <dbReference type="Proteomes" id="UP000019678"/>
    </source>
</evidence>
<accession>A0A017T1B1</accession>
<dbReference type="AlphaFoldDB" id="A0A017T1B1"/>
<dbReference type="RefSeq" id="WP_052376416.1">
    <property type="nucleotide sequence ID" value="NZ_ASRX01000062.1"/>
</dbReference>
<protein>
    <submittedName>
        <fullName evidence="2">Uncharacterized protein</fullName>
    </submittedName>
</protein>
<keyword evidence="3" id="KW-1185">Reference proteome</keyword>
<organism evidence="2 3">
    <name type="scientific">Chondromyces apiculatus DSM 436</name>
    <dbReference type="NCBI Taxonomy" id="1192034"/>
    <lineage>
        <taxon>Bacteria</taxon>
        <taxon>Pseudomonadati</taxon>
        <taxon>Myxococcota</taxon>
        <taxon>Polyangia</taxon>
        <taxon>Polyangiales</taxon>
        <taxon>Polyangiaceae</taxon>
        <taxon>Chondromyces</taxon>
    </lineage>
</organism>
<feature type="compositionally biased region" description="Basic and acidic residues" evidence="1">
    <location>
        <begin position="237"/>
        <end position="248"/>
    </location>
</feature>
<feature type="region of interest" description="Disordered" evidence="1">
    <location>
        <begin position="229"/>
        <end position="255"/>
    </location>
</feature>
<feature type="compositionally biased region" description="Basic and acidic residues" evidence="1">
    <location>
        <begin position="31"/>
        <end position="40"/>
    </location>
</feature>
<evidence type="ECO:0000256" key="1">
    <source>
        <dbReference type="SAM" id="MobiDB-lite"/>
    </source>
</evidence>
<evidence type="ECO:0000313" key="2">
    <source>
        <dbReference type="EMBL" id="EYF02356.1"/>
    </source>
</evidence>
<name>A0A017T1B1_9BACT</name>
<comment type="caution">
    <text evidence="2">The sequence shown here is derived from an EMBL/GenBank/DDBJ whole genome shotgun (WGS) entry which is preliminary data.</text>
</comment>
<proteinExistence type="predicted"/>
<sequence>MSGAESDGAESDGAESDGAESDGAESDGAEEEARALEGRLARLADEGGRAIDPPGFRFAEALLERARGLGGGAGARLLGRASERLDLLEAAFLRRREEARAVMRALGEAGLETPEEVQVALDLGDLPEATRVARRHLRPRPAPREAPRRPWLARLREEAATSFQESVGTARATLAVARAADRVPPSAGPYNPQALAVRALLTAEGLSPAYVHALLEELDDLAALEATIAPPSASAKIRSDRKGTESRQPRRRTRT</sequence>
<dbReference type="STRING" id="1192034.CAP_7285"/>
<dbReference type="Pfam" id="PF11445">
    <property type="entry name" value="DUF2894"/>
    <property type="match status" value="1"/>
</dbReference>
<dbReference type="InterPro" id="IPR021549">
    <property type="entry name" value="DUF2894"/>
</dbReference>
<dbReference type="Proteomes" id="UP000019678">
    <property type="component" value="Unassembled WGS sequence"/>
</dbReference>
<reference evidence="2 3" key="1">
    <citation type="submission" date="2013-05" db="EMBL/GenBank/DDBJ databases">
        <title>Genome assembly of Chondromyces apiculatus DSM 436.</title>
        <authorList>
            <person name="Sharma G."/>
            <person name="Khatri I."/>
            <person name="Kaur C."/>
            <person name="Mayilraj S."/>
            <person name="Subramanian S."/>
        </authorList>
    </citation>
    <scope>NUCLEOTIDE SEQUENCE [LARGE SCALE GENOMIC DNA]</scope>
    <source>
        <strain evidence="2 3">DSM 436</strain>
    </source>
</reference>